<gene>
    <name evidence="6" type="ORF">DDF84_022290</name>
</gene>
<evidence type="ECO:0000256" key="5">
    <source>
        <dbReference type="SAM" id="MobiDB-lite"/>
    </source>
</evidence>
<dbReference type="InterPro" id="IPR022169">
    <property type="entry name" value="DUF3701"/>
</dbReference>
<evidence type="ECO:0000256" key="4">
    <source>
        <dbReference type="ARBA" id="ARBA00023172"/>
    </source>
</evidence>
<dbReference type="InterPro" id="IPR013762">
    <property type="entry name" value="Integrase-like_cat_sf"/>
</dbReference>
<dbReference type="Pfam" id="PF00589">
    <property type="entry name" value="Phage_integrase"/>
    <property type="match status" value="1"/>
</dbReference>
<reference evidence="6 7" key="1">
    <citation type="submission" date="2019-03" db="EMBL/GenBank/DDBJ databases">
        <title>Comparative insights into the high quality Complete genome sequence of highly metal resistant Cupriavidus metallidurans strain BS1 isolated from a gold-copper mine.</title>
        <authorList>
            <person name="Mazhar H.S."/>
            <person name="Rensing C."/>
        </authorList>
    </citation>
    <scope>NUCLEOTIDE SEQUENCE [LARGE SCALE GENOMIC DNA]</scope>
    <source>
        <strain evidence="6 7">BS1</strain>
    </source>
</reference>
<dbReference type="Gene3D" id="1.10.150.130">
    <property type="match status" value="1"/>
</dbReference>
<dbReference type="Pfam" id="PF12482">
    <property type="entry name" value="DUF3701"/>
    <property type="match status" value="1"/>
</dbReference>
<dbReference type="InterPro" id="IPR010998">
    <property type="entry name" value="Integrase_recombinase_N"/>
</dbReference>
<proteinExistence type="inferred from homology"/>
<feature type="compositionally biased region" description="Low complexity" evidence="5">
    <location>
        <begin position="1"/>
        <end position="11"/>
    </location>
</feature>
<keyword evidence="3" id="KW-0238">DNA-binding</keyword>
<evidence type="ECO:0000256" key="3">
    <source>
        <dbReference type="ARBA" id="ARBA00023125"/>
    </source>
</evidence>
<sequence>MPQAVPRIAPPARRRQRPPVTPGRALGPNDFAFYRGYLQGLDLGRLADRYLDKGLDLRLVRSQLLWIEEALARGVRRLATRPRSGGSGQERMLTESAWLALIHAPAGESVTARQTRQRRLLRALDALQPMLLTRPTAADAVSGWFAPAIAARLADAGWQTLGALQAAVGAGGQGWYRRVPGIGARTARQVEIWLQEQGAHIGAMAAVLAPGPLESLRAPGARADVRAVQGWLGGYQPEGGHTWRAYRTQAERFLLWTLHARGKSLATVTAEDGAAYIAFLADPQPSAQWVGRRGTPRDRHDWRPFEGPLSPASIRHARKILSTLYGWLIEQGHARANPFEVLSLPTGGDTPRIQVARSFTEPQWRFLLRHVSDLLADDPRAARLTFMLHLAHASGLRISEQAAATVGHLTWNGHWTLAVPGPKPRQIPLPEAVIDALRGHLAARGLGRGFESLPAATPLIGRVKIGDEGGALSVAQIGAIWKRYFAQAATLAGAEDDAAQLAQASAHWMRHTAGAHAVARGVALEVVQQQLGHASLDTTSMYVLAA</sequence>
<dbReference type="AlphaFoldDB" id="A0A2L0X314"/>
<name>A0A2L0X314_9BURK</name>
<dbReference type="PANTHER" id="PTHR30349">
    <property type="entry name" value="PHAGE INTEGRASE-RELATED"/>
    <property type="match status" value="1"/>
</dbReference>
<dbReference type="InterPro" id="IPR050090">
    <property type="entry name" value="Tyrosine_recombinase_XerCD"/>
</dbReference>
<dbReference type="CDD" id="cd00397">
    <property type="entry name" value="DNA_BRE_C"/>
    <property type="match status" value="1"/>
</dbReference>
<dbReference type="EMBL" id="CP037901">
    <property type="protein sequence ID" value="QBP12466.1"/>
    <property type="molecule type" value="Genomic_DNA"/>
</dbReference>
<dbReference type="Proteomes" id="UP000253772">
    <property type="component" value="Chromosome c2"/>
</dbReference>
<dbReference type="OrthoDB" id="8610787at2"/>
<dbReference type="InterPro" id="IPR011010">
    <property type="entry name" value="DNA_brk_join_enz"/>
</dbReference>
<dbReference type="SUPFAM" id="SSF56349">
    <property type="entry name" value="DNA breaking-rejoining enzymes"/>
    <property type="match status" value="1"/>
</dbReference>
<dbReference type="RefSeq" id="WP_017514676.1">
    <property type="nucleotide sequence ID" value="NZ_CP026544.1"/>
</dbReference>
<dbReference type="GO" id="GO:0003677">
    <property type="term" value="F:DNA binding"/>
    <property type="evidence" value="ECO:0007669"/>
    <property type="project" value="UniProtKB-UniRule"/>
</dbReference>
<dbReference type="PROSITE" id="PS51898">
    <property type="entry name" value="TYR_RECOMBINASE"/>
    <property type="match status" value="1"/>
</dbReference>
<protein>
    <submittedName>
        <fullName evidence="6">Integrase</fullName>
    </submittedName>
</protein>
<comment type="similarity">
    <text evidence="1">Belongs to the 'phage' integrase family.</text>
</comment>
<dbReference type="Gene3D" id="1.10.443.10">
    <property type="entry name" value="Intergrase catalytic core"/>
    <property type="match status" value="1"/>
</dbReference>
<dbReference type="PROSITE" id="PS51900">
    <property type="entry name" value="CB"/>
    <property type="match status" value="1"/>
</dbReference>
<dbReference type="InterPro" id="IPR002104">
    <property type="entry name" value="Integrase_catalytic"/>
</dbReference>
<dbReference type="GO" id="GO:0015074">
    <property type="term" value="P:DNA integration"/>
    <property type="evidence" value="ECO:0007669"/>
    <property type="project" value="UniProtKB-KW"/>
</dbReference>
<dbReference type="PANTHER" id="PTHR30349:SF41">
    <property type="entry name" value="INTEGRASE_RECOMBINASE PROTEIN MJ0367-RELATED"/>
    <property type="match status" value="1"/>
</dbReference>
<dbReference type="GO" id="GO:0006310">
    <property type="term" value="P:DNA recombination"/>
    <property type="evidence" value="ECO:0007669"/>
    <property type="project" value="UniProtKB-KW"/>
</dbReference>
<evidence type="ECO:0000256" key="1">
    <source>
        <dbReference type="ARBA" id="ARBA00008857"/>
    </source>
</evidence>
<dbReference type="InterPro" id="IPR044068">
    <property type="entry name" value="CB"/>
</dbReference>
<organism evidence="6 7">
    <name type="scientific">Cupriavidus metallidurans</name>
    <dbReference type="NCBI Taxonomy" id="119219"/>
    <lineage>
        <taxon>Bacteria</taxon>
        <taxon>Pseudomonadati</taxon>
        <taxon>Pseudomonadota</taxon>
        <taxon>Betaproteobacteria</taxon>
        <taxon>Burkholderiales</taxon>
        <taxon>Burkholderiaceae</taxon>
        <taxon>Cupriavidus</taxon>
    </lineage>
</organism>
<accession>A0A2L0X314</accession>
<evidence type="ECO:0000313" key="6">
    <source>
        <dbReference type="EMBL" id="QBP12466.1"/>
    </source>
</evidence>
<feature type="region of interest" description="Disordered" evidence="5">
    <location>
        <begin position="1"/>
        <end position="25"/>
    </location>
</feature>
<keyword evidence="4" id="KW-0233">DNA recombination</keyword>
<evidence type="ECO:0000313" key="7">
    <source>
        <dbReference type="Proteomes" id="UP000253772"/>
    </source>
</evidence>
<evidence type="ECO:0000256" key="2">
    <source>
        <dbReference type="ARBA" id="ARBA00022908"/>
    </source>
</evidence>
<keyword evidence="2" id="KW-0229">DNA integration</keyword>